<evidence type="ECO:0000256" key="5">
    <source>
        <dbReference type="ARBA" id="ARBA00022801"/>
    </source>
</evidence>
<dbReference type="GO" id="GO:0046872">
    <property type="term" value="F:metal ion binding"/>
    <property type="evidence" value="ECO:0007669"/>
    <property type="project" value="UniProtKB-KW"/>
</dbReference>
<dbReference type="Pfam" id="PF00962">
    <property type="entry name" value="A_deaminase"/>
    <property type="match status" value="1"/>
</dbReference>
<evidence type="ECO:0000313" key="8">
    <source>
        <dbReference type="EMBL" id="TNV71979.1"/>
    </source>
</evidence>
<dbReference type="OrthoDB" id="409444at2759"/>
<gene>
    <name evidence="7" type="ORF">FGO68_gene11915</name>
    <name evidence="8" type="ORF">FGO68_gene16774</name>
</gene>
<dbReference type="InterPro" id="IPR032466">
    <property type="entry name" value="Metal_Hydrolase"/>
</dbReference>
<feature type="domain" description="Adenosine deaminase" evidence="6">
    <location>
        <begin position="10"/>
        <end position="178"/>
    </location>
</feature>
<name>A0A8J8NBM1_HALGN</name>
<accession>A0A8J8NBM1</accession>
<dbReference type="PANTHER" id="PTHR11409:SF39">
    <property type="entry name" value="ADENOSINE DEAMINASE 2"/>
    <property type="match status" value="1"/>
</dbReference>
<dbReference type="Proteomes" id="UP000785679">
    <property type="component" value="Unassembled WGS sequence"/>
</dbReference>
<evidence type="ECO:0000256" key="3">
    <source>
        <dbReference type="ARBA" id="ARBA00022723"/>
    </source>
</evidence>
<evidence type="ECO:0000313" key="7">
    <source>
        <dbReference type="EMBL" id="TNV71978.1"/>
    </source>
</evidence>
<dbReference type="SUPFAM" id="SSF51556">
    <property type="entry name" value="Metallo-dependent hydrolases"/>
    <property type="match status" value="1"/>
</dbReference>
<comment type="caution">
    <text evidence="7">The sequence shown here is derived from an EMBL/GenBank/DDBJ whole genome shotgun (WGS) entry which is preliminary data.</text>
</comment>
<dbReference type="AlphaFoldDB" id="A0A8J8NBM1"/>
<dbReference type="GO" id="GO:0006154">
    <property type="term" value="P:adenosine catabolic process"/>
    <property type="evidence" value="ECO:0007669"/>
    <property type="project" value="TreeGrafter"/>
</dbReference>
<keyword evidence="5" id="KW-0378">Hydrolase</keyword>
<dbReference type="UniPathway" id="UPA00606"/>
<proteinExistence type="predicted"/>
<comment type="pathway">
    <text evidence="2">Purine metabolism; purine nucleoside salvage.</text>
</comment>
<dbReference type="GO" id="GO:0046103">
    <property type="term" value="P:inosine biosynthetic process"/>
    <property type="evidence" value="ECO:0007669"/>
    <property type="project" value="TreeGrafter"/>
</dbReference>
<evidence type="ECO:0000256" key="4">
    <source>
        <dbReference type="ARBA" id="ARBA00022726"/>
    </source>
</evidence>
<dbReference type="GO" id="GO:0006166">
    <property type="term" value="P:purine ribonucleoside salvage"/>
    <property type="evidence" value="ECO:0007669"/>
    <property type="project" value="UniProtKB-KW"/>
</dbReference>
<keyword evidence="3" id="KW-0479">Metal-binding</keyword>
<evidence type="ECO:0000313" key="9">
    <source>
        <dbReference type="Proteomes" id="UP000785679"/>
    </source>
</evidence>
<evidence type="ECO:0000256" key="2">
    <source>
        <dbReference type="ARBA" id="ARBA00005058"/>
    </source>
</evidence>
<dbReference type="GO" id="GO:0004000">
    <property type="term" value="F:adenosine deaminase activity"/>
    <property type="evidence" value="ECO:0007669"/>
    <property type="project" value="TreeGrafter"/>
</dbReference>
<evidence type="ECO:0000256" key="1">
    <source>
        <dbReference type="ARBA" id="ARBA00001947"/>
    </source>
</evidence>
<reference evidence="7" key="1">
    <citation type="submission" date="2019-06" db="EMBL/GenBank/DDBJ databases">
        <authorList>
            <person name="Zheng W."/>
        </authorList>
    </citation>
    <scope>NUCLEOTIDE SEQUENCE</scope>
    <source>
        <strain evidence="7">QDHG01</strain>
    </source>
</reference>
<dbReference type="EMBL" id="RRYP01025189">
    <property type="protein sequence ID" value="TNV71979.1"/>
    <property type="molecule type" value="Genomic_DNA"/>
</dbReference>
<sequence length="197" mass="22569">MRKSLGLSKLIVGFDLVNEEDFTPPIQDFVKLIFNEAKNGDFPLIFHAGESMDNKNENLYDAIILGTKRIGHGFNLALHPLLQQQVKEKQICIECCPVSNLILGYTLDLRCHPVRAFLHQGIPVSISPDDPGFFDYEGVVLDYVYAYLAWDLNLADLKKLCINSLEFASISAEEKARFMPMFNHKWQKFCDYVNSRY</sequence>
<dbReference type="Gene3D" id="3.20.20.140">
    <property type="entry name" value="Metal-dependent hydrolases"/>
    <property type="match status" value="1"/>
</dbReference>
<evidence type="ECO:0000259" key="6">
    <source>
        <dbReference type="Pfam" id="PF00962"/>
    </source>
</evidence>
<protein>
    <recommendedName>
        <fullName evidence="6">Adenosine deaminase domain-containing protein</fullName>
    </recommendedName>
</protein>
<dbReference type="InterPro" id="IPR001365">
    <property type="entry name" value="A_deaminase_dom"/>
</dbReference>
<dbReference type="EMBL" id="RRYP01025190">
    <property type="protein sequence ID" value="TNV71978.1"/>
    <property type="molecule type" value="Genomic_DNA"/>
</dbReference>
<dbReference type="PANTHER" id="PTHR11409">
    <property type="entry name" value="ADENOSINE DEAMINASE"/>
    <property type="match status" value="1"/>
</dbReference>
<dbReference type="InterPro" id="IPR006330">
    <property type="entry name" value="Ado/ade_deaminase"/>
</dbReference>
<organism evidence="7 9">
    <name type="scientific">Halteria grandinella</name>
    <dbReference type="NCBI Taxonomy" id="5974"/>
    <lineage>
        <taxon>Eukaryota</taxon>
        <taxon>Sar</taxon>
        <taxon>Alveolata</taxon>
        <taxon>Ciliophora</taxon>
        <taxon>Intramacronucleata</taxon>
        <taxon>Spirotrichea</taxon>
        <taxon>Stichotrichia</taxon>
        <taxon>Sporadotrichida</taxon>
        <taxon>Halteriidae</taxon>
        <taxon>Halteria</taxon>
    </lineage>
</organism>
<comment type="cofactor">
    <cofactor evidence="1">
        <name>Zn(2+)</name>
        <dbReference type="ChEBI" id="CHEBI:29105"/>
    </cofactor>
</comment>
<keyword evidence="4" id="KW-0660">Purine salvage</keyword>
<keyword evidence="9" id="KW-1185">Reference proteome</keyword>